<feature type="transmembrane region" description="Helical" evidence="6">
    <location>
        <begin position="41"/>
        <end position="63"/>
    </location>
</feature>
<dbReference type="AlphaFoldDB" id="A0A7W9W9F6"/>
<dbReference type="PANTHER" id="PTHR43791">
    <property type="entry name" value="PERMEASE-RELATED"/>
    <property type="match status" value="1"/>
</dbReference>
<dbReference type="PROSITE" id="PS50850">
    <property type="entry name" value="MFS"/>
    <property type="match status" value="1"/>
</dbReference>
<sequence length="437" mass="48177">MEHPAVRKAALRLIPFLFFLYVIAYIDRVNVSFAKLEMKDVSWFSEAIFASGAGIFFFGYFLFEVPSNLILRKVGARMWITRIMITWGLISALMALSSSAVTFYFFRFMLGVAEAGFFPGVLLYLTFWFTRKERARVIALFMTANAVALTFGGPLSGWILDKAKALPAMQPWQWLFVLEGVPAMLIGFVVLAYLPNGPKDAKWLTQEEREVIEERLRVEELEFGKPVSVADSHDNAVLLKLVKDSRVWMWCGVYFLLVFGMYGITMWLPQLLKTMSGGDNTRVGQLTAIPYFTAGVAMVVNAWHSDKTNERRWHIAVPAVIGSVGLALSGQAFMPLWGSLVCLSVAAAGMWSTLGPFWAVPPQFLRGVYVAAGLAMINSVGNLAGFAGPKLFGQVKAGSDSFLSSLLLLAGFVLAGGLFAGVVVPLLARRSAETEDQ</sequence>
<reference evidence="8 9" key="1">
    <citation type="submission" date="2020-08" db="EMBL/GenBank/DDBJ databases">
        <title>Genomic Encyclopedia of Type Strains, Phase IV (KMG-IV): sequencing the most valuable type-strain genomes for metagenomic binning, comparative biology and taxonomic classification.</title>
        <authorList>
            <person name="Goeker M."/>
        </authorList>
    </citation>
    <scope>NUCLEOTIDE SEQUENCE [LARGE SCALE GENOMIC DNA]</scope>
    <source>
        <strain evidence="8 9">DSM 23562</strain>
    </source>
</reference>
<evidence type="ECO:0000313" key="8">
    <source>
        <dbReference type="EMBL" id="MBB6052562.1"/>
    </source>
</evidence>
<feature type="transmembrane region" description="Helical" evidence="6">
    <location>
        <begin position="137"/>
        <end position="160"/>
    </location>
</feature>
<keyword evidence="5 6" id="KW-0472">Membrane</keyword>
<keyword evidence="4 6" id="KW-1133">Transmembrane helix</keyword>
<feature type="domain" description="Major facilitator superfamily (MFS) profile" evidence="7">
    <location>
        <begin position="13"/>
        <end position="428"/>
    </location>
</feature>
<dbReference type="Pfam" id="PF07690">
    <property type="entry name" value="MFS_1"/>
    <property type="match status" value="1"/>
</dbReference>
<name>A0A7W9W9F6_ARMRO</name>
<dbReference type="CDD" id="cd17319">
    <property type="entry name" value="MFS_ExuT_GudP_like"/>
    <property type="match status" value="1"/>
</dbReference>
<dbReference type="InterPro" id="IPR011701">
    <property type="entry name" value="MFS"/>
</dbReference>
<dbReference type="RefSeq" id="WP_184201816.1">
    <property type="nucleotide sequence ID" value="NZ_JACHGW010000004.1"/>
</dbReference>
<dbReference type="GO" id="GO:0005886">
    <property type="term" value="C:plasma membrane"/>
    <property type="evidence" value="ECO:0007669"/>
    <property type="project" value="UniProtKB-SubCell"/>
</dbReference>
<feature type="transmembrane region" description="Helical" evidence="6">
    <location>
        <begin position="336"/>
        <end position="360"/>
    </location>
</feature>
<dbReference type="FunFam" id="1.20.1250.20:FF:000018">
    <property type="entry name" value="MFS transporter permease"/>
    <property type="match status" value="1"/>
</dbReference>
<feature type="transmembrane region" description="Helical" evidence="6">
    <location>
        <begin position="313"/>
        <end position="330"/>
    </location>
</feature>
<feature type="transmembrane region" description="Helical" evidence="6">
    <location>
        <begin position="112"/>
        <end position="130"/>
    </location>
</feature>
<evidence type="ECO:0000256" key="6">
    <source>
        <dbReference type="SAM" id="Phobius"/>
    </source>
</evidence>
<dbReference type="EMBL" id="JACHGW010000004">
    <property type="protein sequence ID" value="MBB6052562.1"/>
    <property type="molecule type" value="Genomic_DNA"/>
</dbReference>
<proteinExistence type="predicted"/>
<protein>
    <submittedName>
        <fullName evidence="8">Sugar phosphate permease</fullName>
    </submittedName>
</protein>
<evidence type="ECO:0000256" key="3">
    <source>
        <dbReference type="ARBA" id="ARBA00022692"/>
    </source>
</evidence>
<organism evidence="8 9">
    <name type="scientific">Armatimonas rosea</name>
    <dbReference type="NCBI Taxonomy" id="685828"/>
    <lineage>
        <taxon>Bacteria</taxon>
        <taxon>Bacillati</taxon>
        <taxon>Armatimonadota</taxon>
        <taxon>Armatimonadia</taxon>
        <taxon>Armatimonadales</taxon>
        <taxon>Armatimonadaceae</taxon>
        <taxon>Armatimonas</taxon>
    </lineage>
</organism>
<gene>
    <name evidence="8" type="ORF">HNQ39_004383</name>
</gene>
<evidence type="ECO:0000256" key="4">
    <source>
        <dbReference type="ARBA" id="ARBA00022989"/>
    </source>
</evidence>
<feature type="transmembrane region" description="Helical" evidence="6">
    <location>
        <begin position="367"/>
        <end position="386"/>
    </location>
</feature>
<evidence type="ECO:0000256" key="2">
    <source>
        <dbReference type="ARBA" id="ARBA00022448"/>
    </source>
</evidence>
<keyword evidence="9" id="KW-1185">Reference proteome</keyword>
<feature type="transmembrane region" description="Helical" evidence="6">
    <location>
        <begin position="247"/>
        <end position="268"/>
    </location>
</feature>
<evidence type="ECO:0000313" key="9">
    <source>
        <dbReference type="Proteomes" id="UP000520814"/>
    </source>
</evidence>
<feature type="transmembrane region" description="Helical" evidence="6">
    <location>
        <begin position="9"/>
        <end position="26"/>
    </location>
</feature>
<accession>A0A7W9W9F6</accession>
<dbReference type="InterPro" id="IPR036259">
    <property type="entry name" value="MFS_trans_sf"/>
</dbReference>
<keyword evidence="3 6" id="KW-0812">Transmembrane</keyword>
<dbReference type="PANTHER" id="PTHR43791:SF36">
    <property type="entry name" value="TRANSPORTER, PUTATIVE (AFU_ORTHOLOGUE AFUA_6G08340)-RELATED"/>
    <property type="match status" value="1"/>
</dbReference>
<feature type="transmembrane region" description="Helical" evidence="6">
    <location>
        <begin position="406"/>
        <end position="428"/>
    </location>
</feature>
<dbReference type="InterPro" id="IPR020846">
    <property type="entry name" value="MFS_dom"/>
</dbReference>
<dbReference type="Proteomes" id="UP000520814">
    <property type="component" value="Unassembled WGS sequence"/>
</dbReference>
<feature type="transmembrane region" description="Helical" evidence="6">
    <location>
        <begin position="172"/>
        <end position="194"/>
    </location>
</feature>
<comment type="caution">
    <text evidence="8">The sequence shown here is derived from an EMBL/GenBank/DDBJ whole genome shotgun (WGS) entry which is preliminary data.</text>
</comment>
<comment type="subcellular location">
    <subcellularLocation>
        <location evidence="1">Cell membrane</location>
        <topology evidence="1">Multi-pass membrane protein</topology>
    </subcellularLocation>
</comment>
<keyword evidence="2" id="KW-0813">Transport</keyword>
<dbReference type="SUPFAM" id="SSF103473">
    <property type="entry name" value="MFS general substrate transporter"/>
    <property type="match status" value="1"/>
</dbReference>
<dbReference type="GO" id="GO:0022857">
    <property type="term" value="F:transmembrane transporter activity"/>
    <property type="evidence" value="ECO:0007669"/>
    <property type="project" value="InterPro"/>
</dbReference>
<evidence type="ECO:0000256" key="5">
    <source>
        <dbReference type="ARBA" id="ARBA00023136"/>
    </source>
</evidence>
<evidence type="ECO:0000259" key="7">
    <source>
        <dbReference type="PROSITE" id="PS50850"/>
    </source>
</evidence>
<dbReference type="Gene3D" id="1.20.1250.20">
    <property type="entry name" value="MFS general substrate transporter like domains"/>
    <property type="match status" value="2"/>
</dbReference>
<feature type="transmembrane region" description="Helical" evidence="6">
    <location>
        <begin position="84"/>
        <end position="106"/>
    </location>
</feature>
<feature type="transmembrane region" description="Helical" evidence="6">
    <location>
        <begin position="288"/>
        <end position="304"/>
    </location>
</feature>
<evidence type="ECO:0000256" key="1">
    <source>
        <dbReference type="ARBA" id="ARBA00004651"/>
    </source>
</evidence>